<feature type="transmembrane region" description="Helical" evidence="1">
    <location>
        <begin position="93"/>
        <end position="114"/>
    </location>
</feature>
<keyword evidence="1" id="KW-1133">Transmembrane helix</keyword>
<evidence type="ECO:0000313" key="4">
    <source>
        <dbReference type="EMBL" id="CAB4939537.1"/>
    </source>
</evidence>
<name>A0A6J7J9Y8_9ZZZZ</name>
<gene>
    <name evidence="2" type="ORF">UFOPK2754_01890</name>
    <name evidence="3" type="ORF">UFOPK3139_01226</name>
    <name evidence="4" type="ORF">UFOPK3543_03163</name>
</gene>
<dbReference type="EMBL" id="CAFABA010000042">
    <property type="protein sequence ID" value="CAB4828626.1"/>
    <property type="molecule type" value="Genomic_DNA"/>
</dbReference>
<keyword evidence="1" id="KW-0472">Membrane</keyword>
<evidence type="ECO:0000313" key="3">
    <source>
        <dbReference type="EMBL" id="CAB4828626.1"/>
    </source>
</evidence>
<organism evidence="4">
    <name type="scientific">freshwater metagenome</name>
    <dbReference type="NCBI Taxonomy" id="449393"/>
    <lineage>
        <taxon>unclassified sequences</taxon>
        <taxon>metagenomes</taxon>
        <taxon>ecological metagenomes</taxon>
    </lineage>
</organism>
<dbReference type="AlphaFoldDB" id="A0A6J7J9Y8"/>
<proteinExistence type="predicted"/>
<protein>
    <submittedName>
        <fullName evidence="4">Unannotated protein</fullName>
    </submittedName>
</protein>
<feature type="transmembrane region" description="Helical" evidence="1">
    <location>
        <begin position="68"/>
        <end position="87"/>
    </location>
</feature>
<evidence type="ECO:0000256" key="1">
    <source>
        <dbReference type="SAM" id="Phobius"/>
    </source>
</evidence>
<evidence type="ECO:0000313" key="2">
    <source>
        <dbReference type="EMBL" id="CAB4752539.1"/>
    </source>
</evidence>
<sequence>MRTWPAVAALCGWTTFLWIIRIKNAVGDDRASASGKVIAVITALAFLGAAGALASAHVRGHAGARRAAAVFALISIVYWLIRAATIVVRDHPIGFTVVHAVLALITVGLGVWVLRSVSTRSVPRRTPS</sequence>
<dbReference type="EMBL" id="CAFBMH010000216">
    <property type="protein sequence ID" value="CAB4939537.1"/>
    <property type="molecule type" value="Genomic_DNA"/>
</dbReference>
<accession>A0A6J7J9Y8</accession>
<reference evidence="4" key="1">
    <citation type="submission" date="2020-05" db="EMBL/GenBank/DDBJ databases">
        <authorList>
            <person name="Chiriac C."/>
            <person name="Salcher M."/>
            <person name="Ghai R."/>
            <person name="Kavagutti S V."/>
        </authorList>
    </citation>
    <scope>NUCLEOTIDE SEQUENCE</scope>
</reference>
<feature type="transmembrane region" description="Helical" evidence="1">
    <location>
        <begin position="37"/>
        <end position="56"/>
    </location>
</feature>
<keyword evidence="1" id="KW-0812">Transmembrane</keyword>
<dbReference type="EMBL" id="CAEZYR010000070">
    <property type="protein sequence ID" value="CAB4752539.1"/>
    <property type="molecule type" value="Genomic_DNA"/>
</dbReference>